<name>A0AAD6MK19_9ROSI</name>
<sequence length="141" mass="16545">MSNGNESRLIQGSLKMLDKLDRKFLHVSKLPVEMHDLLRDMGREIAREMSPDQENAAEFSFPRMCRMSSTLGWERKLWRGSHQNSNSNIKELWNQIKHLNKMKIPSLSYSKLSLFRSRETNTQKLLEKLDLSGNRSFKSTF</sequence>
<feature type="domain" description="Disease resistance protein Roq1-like winged-helix" evidence="2">
    <location>
        <begin position="20"/>
        <end position="50"/>
    </location>
</feature>
<comment type="caution">
    <text evidence="3">The sequence shown here is derived from an EMBL/GenBank/DDBJ whole genome shotgun (WGS) entry which is preliminary data.</text>
</comment>
<dbReference type="EMBL" id="JAQIZT010000008">
    <property type="protein sequence ID" value="KAJ6986757.1"/>
    <property type="molecule type" value="Genomic_DNA"/>
</dbReference>
<evidence type="ECO:0000259" key="2">
    <source>
        <dbReference type="Pfam" id="PF23282"/>
    </source>
</evidence>
<reference evidence="3" key="1">
    <citation type="journal article" date="2023" name="Mol. Ecol. Resour.">
        <title>Chromosome-level genome assembly of a triploid poplar Populus alba 'Berolinensis'.</title>
        <authorList>
            <person name="Chen S."/>
            <person name="Yu Y."/>
            <person name="Wang X."/>
            <person name="Wang S."/>
            <person name="Zhang T."/>
            <person name="Zhou Y."/>
            <person name="He R."/>
            <person name="Meng N."/>
            <person name="Wang Y."/>
            <person name="Liu W."/>
            <person name="Liu Z."/>
            <person name="Liu J."/>
            <person name="Guo Q."/>
            <person name="Huang H."/>
            <person name="Sederoff R.R."/>
            <person name="Wang G."/>
            <person name="Qu G."/>
            <person name="Chen S."/>
        </authorList>
    </citation>
    <scope>NUCLEOTIDE SEQUENCE</scope>
    <source>
        <strain evidence="3">SC-2020</strain>
    </source>
</reference>
<organism evidence="3 4">
    <name type="scientific">Populus alba x Populus x berolinensis</name>
    <dbReference type="NCBI Taxonomy" id="444605"/>
    <lineage>
        <taxon>Eukaryota</taxon>
        <taxon>Viridiplantae</taxon>
        <taxon>Streptophyta</taxon>
        <taxon>Embryophyta</taxon>
        <taxon>Tracheophyta</taxon>
        <taxon>Spermatophyta</taxon>
        <taxon>Magnoliopsida</taxon>
        <taxon>eudicotyledons</taxon>
        <taxon>Gunneridae</taxon>
        <taxon>Pentapetalae</taxon>
        <taxon>rosids</taxon>
        <taxon>fabids</taxon>
        <taxon>Malpighiales</taxon>
        <taxon>Salicaceae</taxon>
        <taxon>Saliceae</taxon>
        <taxon>Populus</taxon>
    </lineage>
</organism>
<evidence type="ECO:0000256" key="1">
    <source>
        <dbReference type="ARBA" id="ARBA00022737"/>
    </source>
</evidence>
<evidence type="ECO:0000313" key="4">
    <source>
        <dbReference type="Proteomes" id="UP001164929"/>
    </source>
</evidence>
<protein>
    <recommendedName>
        <fullName evidence="2">Disease resistance protein Roq1-like winged-helix domain-containing protein</fullName>
    </recommendedName>
</protein>
<keyword evidence="1" id="KW-0677">Repeat</keyword>
<dbReference type="Pfam" id="PF23282">
    <property type="entry name" value="WHD_ROQ1"/>
    <property type="match status" value="1"/>
</dbReference>
<evidence type="ECO:0000313" key="3">
    <source>
        <dbReference type="EMBL" id="KAJ6986757.1"/>
    </source>
</evidence>
<accession>A0AAD6MK19</accession>
<dbReference type="AlphaFoldDB" id="A0AAD6MK19"/>
<keyword evidence="4" id="KW-1185">Reference proteome</keyword>
<gene>
    <name evidence="3" type="ORF">NC653_020095</name>
</gene>
<dbReference type="Proteomes" id="UP001164929">
    <property type="component" value="Chromosome 8"/>
</dbReference>
<dbReference type="InterPro" id="IPR058192">
    <property type="entry name" value="WHD_ROQ1-like"/>
</dbReference>
<proteinExistence type="predicted"/>